<dbReference type="STRING" id="595528.A0A0D2X427"/>
<dbReference type="GO" id="GO:0016020">
    <property type="term" value="C:membrane"/>
    <property type="evidence" value="ECO:0007669"/>
    <property type="project" value="GOC"/>
</dbReference>
<proteinExistence type="inferred from homology"/>
<dbReference type="Gene3D" id="2.60.40.1180">
    <property type="entry name" value="Golgi alpha-mannosidase II"/>
    <property type="match status" value="1"/>
</dbReference>
<dbReference type="Pfam" id="PF17189">
    <property type="entry name" value="Glyco_hydro_30C"/>
    <property type="match status" value="1"/>
</dbReference>
<dbReference type="InterPro" id="IPR001139">
    <property type="entry name" value="Glyco_hydro_30"/>
</dbReference>
<dbReference type="PANTHER" id="PTHR11069:SF23">
    <property type="entry name" value="LYSOSOMAL ACID GLUCOSYLCERAMIDASE"/>
    <property type="match status" value="1"/>
</dbReference>
<dbReference type="PANTHER" id="PTHR11069">
    <property type="entry name" value="GLUCOSYLCERAMIDASE"/>
    <property type="match status" value="1"/>
</dbReference>
<dbReference type="PRINTS" id="PR00843">
    <property type="entry name" value="GLHYDRLASE30"/>
</dbReference>
<dbReference type="PhylomeDB" id="A0A0D2X427"/>
<name>A0A0D2X427_CAPO3</name>
<evidence type="ECO:0000259" key="5">
    <source>
        <dbReference type="Pfam" id="PF02055"/>
    </source>
</evidence>
<evidence type="ECO:0000259" key="6">
    <source>
        <dbReference type="Pfam" id="PF17189"/>
    </source>
</evidence>
<keyword evidence="8" id="KW-1185">Reference proteome</keyword>
<dbReference type="AlphaFoldDB" id="A0A0D2X427"/>
<feature type="domain" description="Glycosyl hydrolase family 30 beta sandwich" evidence="6">
    <location>
        <begin position="513"/>
        <end position="569"/>
    </location>
</feature>
<sequence>MSRTTRDPLRLRLPLRLTLAVAVAMAMTVVAGASAASSSSSSAVPKRTVHGECAVNYHGACKCTVDECDAPEPLGTLAANDIAIYSTTLSGDRLKRTVKKFDATATTSSTVKIGYDTPLQSIVGVGTAFTDAMAVNVGAMTADIQELILENYYGATGLGYALGRIPIASCDFSTHMYSYNDLYGDYQMTNFSVDVDVASGKIGMIQKALSLRQEALQAGLFSAPLGPIDDAALGPVGVLTNNHSMVLFASSWSPPAWLKTTQSRVKGSLNGTAGDAVHKAYALYLSKFLDAYAAHGIEVAYLSMQNEPSMSVRWDSCFFSPVTERDFIKTDLGPLMRQNHPDVGLIMLDDQRLEMDIWLDIVLSDADAAQYVNVTGMHWYSSANDVLDEFQYLRYAHDKYPNMLLLATEACAGEEVIDRGVVFGSWYRGITYFKDISGDFNNWAIGWTDWPGVVDLQGGPNHAGNWVDSAIVANTTAGTEFYKNPMFYALGHFSLFAPANSSRLEVTVQYGPDQPNTLKLEITAFLRPDGLVSVMIGNTDEIHPRAISIAHPTQGYINLVVPNASMQTLVFKL</sequence>
<keyword evidence="2 4" id="KW-0732">Signal</keyword>
<feature type="signal peptide" evidence="4">
    <location>
        <begin position="1"/>
        <end position="35"/>
    </location>
</feature>
<dbReference type="OrthoDB" id="2160638at2759"/>
<dbReference type="Gene3D" id="3.20.20.80">
    <property type="entry name" value="Glycosidases"/>
    <property type="match status" value="2"/>
</dbReference>
<feature type="chain" id="PRO_5002266800" evidence="4">
    <location>
        <begin position="36"/>
        <end position="573"/>
    </location>
</feature>
<dbReference type="GO" id="GO:0004348">
    <property type="term" value="F:glucosylceramidase activity"/>
    <property type="evidence" value="ECO:0007669"/>
    <property type="project" value="InterPro"/>
</dbReference>
<protein>
    <submittedName>
        <fullName evidence="7">Glucosylceramidase</fullName>
    </submittedName>
</protein>
<comment type="similarity">
    <text evidence="1">Belongs to the glycosyl hydrolase 30 family.</text>
</comment>
<evidence type="ECO:0000256" key="3">
    <source>
        <dbReference type="ARBA" id="ARBA00022801"/>
    </source>
</evidence>
<evidence type="ECO:0000313" key="8">
    <source>
        <dbReference type="Proteomes" id="UP000008743"/>
    </source>
</evidence>
<dbReference type="eggNOG" id="KOG2566">
    <property type="taxonomic scope" value="Eukaryota"/>
</dbReference>
<evidence type="ECO:0000256" key="2">
    <source>
        <dbReference type="ARBA" id="ARBA00022729"/>
    </source>
</evidence>
<dbReference type="InterPro" id="IPR017853">
    <property type="entry name" value="GH"/>
</dbReference>
<dbReference type="Pfam" id="PF02055">
    <property type="entry name" value="Glyco_hydro_30"/>
    <property type="match status" value="2"/>
</dbReference>
<reference evidence="8" key="1">
    <citation type="submission" date="2011-02" db="EMBL/GenBank/DDBJ databases">
        <title>The Genome Sequence of Capsaspora owczarzaki ATCC 30864.</title>
        <authorList>
            <person name="Russ C."/>
            <person name="Cuomo C."/>
            <person name="Burger G."/>
            <person name="Gray M.W."/>
            <person name="Holland P.W.H."/>
            <person name="King N."/>
            <person name="Lang F.B.F."/>
            <person name="Roger A.J."/>
            <person name="Ruiz-Trillo I."/>
            <person name="Young S.K."/>
            <person name="Zeng Q."/>
            <person name="Gargeya S."/>
            <person name="Alvarado L."/>
            <person name="Berlin A."/>
            <person name="Chapman S.B."/>
            <person name="Chen Z."/>
            <person name="Freedman E."/>
            <person name="Gellesch M."/>
            <person name="Goldberg J."/>
            <person name="Griggs A."/>
            <person name="Gujja S."/>
            <person name="Heilman E."/>
            <person name="Heiman D."/>
            <person name="Howarth C."/>
            <person name="Mehta T."/>
            <person name="Neiman D."/>
            <person name="Pearson M."/>
            <person name="Roberts A."/>
            <person name="Saif S."/>
            <person name="Shea T."/>
            <person name="Shenoy N."/>
            <person name="Sisk P."/>
            <person name="Stolte C."/>
            <person name="Sykes S."/>
            <person name="White J."/>
            <person name="Yandava C."/>
            <person name="Haas B."/>
            <person name="Nusbaum C."/>
            <person name="Birren B."/>
        </authorList>
    </citation>
    <scope>NUCLEOTIDE SEQUENCE</scope>
    <source>
        <strain evidence="8">ATCC 30864</strain>
    </source>
</reference>
<dbReference type="RefSeq" id="XP_004346460.2">
    <property type="nucleotide sequence ID" value="XM_004346410.2"/>
</dbReference>
<organism evidence="7 8">
    <name type="scientific">Capsaspora owczarzaki (strain ATCC 30864)</name>
    <dbReference type="NCBI Taxonomy" id="595528"/>
    <lineage>
        <taxon>Eukaryota</taxon>
        <taxon>Filasterea</taxon>
        <taxon>Capsaspora</taxon>
    </lineage>
</organism>
<gene>
    <name evidence="7" type="ORF">CAOG_005787</name>
</gene>
<dbReference type="InterPro" id="IPR033452">
    <property type="entry name" value="GH30_C"/>
</dbReference>
<dbReference type="Proteomes" id="UP000008743">
    <property type="component" value="Unassembled WGS sequence"/>
</dbReference>
<keyword evidence="3" id="KW-0378">Hydrolase</keyword>
<feature type="domain" description="Glycosyl hydrolase family 30 TIM-barrel" evidence="5">
    <location>
        <begin position="122"/>
        <end position="224"/>
    </location>
</feature>
<dbReference type="SUPFAM" id="SSF51445">
    <property type="entry name" value="(Trans)glycosidases"/>
    <property type="match status" value="2"/>
</dbReference>
<evidence type="ECO:0000256" key="1">
    <source>
        <dbReference type="ARBA" id="ARBA00005382"/>
    </source>
</evidence>
<dbReference type="GO" id="GO:0006680">
    <property type="term" value="P:glucosylceramide catabolic process"/>
    <property type="evidence" value="ECO:0007669"/>
    <property type="project" value="TreeGrafter"/>
</dbReference>
<dbReference type="InterPro" id="IPR013780">
    <property type="entry name" value="Glyco_hydro_b"/>
</dbReference>
<feature type="domain" description="Glycosyl hydrolase family 30 TIM-barrel" evidence="5">
    <location>
        <begin position="241"/>
        <end position="496"/>
    </location>
</feature>
<evidence type="ECO:0000256" key="4">
    <source>
        <dbReference type="SAM" id="SignalP"/>
    </source>
</evidence>
<evidence type="ECO:0000313" key="7">
    <source>
        <dbReference type="EMBL" id="KJE95329.1"/>
    </source>
</evidence>
<accession>A0A0D2X427</accession>
<dbReference type="EMBL" id="KE346368">
    <property type="protein sequence ID" value="KJE95329.1"/>
    <property type="molecule type" value="Genomic_DNA"/>
</dbReference>
<dbReference type="InterPro" id="IPR033453">
    <property type="entry name" value="Glyco_hydro_30_TIM-barrel"/>
</dbReference>
<dbReference type="InParanoid" id="A0A0D2X427"/>